<accession>A0A316A676</accession>
<sequence>MRCPVPGLANAAVAAVAGLLGAGVFVVPAWAAEIPTTGDAAGASAATKIDPDAPTALLTGTLRVLADVDHTRAGSLEAARRAAAVSLAGSLGPASGPARSLDPVSSYLQVGGVWVPLRSAAVGDVAPGSAVTVRVEVPEPVVQAVEDGERVDATPDSRSAATTTIPEGTLDAAADAPAPASSALARASAVSAATTAEPVAAQVVTATAPAAAVVTSSQSVTVVAVSMLGGSDSYYADSTVDSLLASVSDYWGEQTGGAVGFRRDGAVTRYASSLSCSDPNALWSEAAQRSGFIQGAGRHLLLLLPPQAYAAGCSYGLGSVGASPGAGGVTYVSDASWPAIAHELGHNMSLLHADRLQCGSAVDEAVGRTGGYRSCTVLDYGDRTDVMSSAAARSDGTPIQATGSASAFALARLGLLASGGRTTVTGAGTSTWTIQPLSSLSGLRSVVVTDPRSDDVYDLEVRANSGRDTFGWGGSTRVTYGLRVLKANDDGGSLLLDPTPTSGTDTNVVVAPGTTFTSAAGGVAVRTTNNPDGSVTAQVSVAPAGKDHWAPSAVATTVAGRLQGDDRYGTATAVSGALVKTPTSGQRVFVASGSTFPDALAAGAAAGLASSPTPVVLVPASGALPASVTAELRRVAPSRITVVGGSKAVDDGVVDQLRAFSGTVERVQGDDRYATSATVARNAAADAGGSTGPVFLATGLDFPDALSGAAAAAQMGGSLLLTDPQNLSAPAQSALAAMQPSRVYVLGGQVSAGVLSQVSAAVPGAAVQRLAGDDRYGTAVEVSKVSHAQGAGTVVLATGADFPDALAGGPLAASLRAPLLLVQPSCAPGAVVDQVAGLKATTTTALGGTRSLSDAAASLTRC</sequence>
<dbReference type="EMBL" id="QGDQ01000015">
    <property type="protein sequence ID" value="PWJ53019.1"/>
    <property type="molecule type" value="Genomic_DNA"/>
</dbReference>
<dbReference type="Pfam" id="PF04122">
    <property type="entry name" value="CW_binding_2"/>
    <property type="match status" value="3"/>
</dbReference>
<evidence type="ECO:0000313" key="1">
    <source>
        <dbReference type="EMBL" id="PWJ53019.1"/>
    </source>
</evidence>
<dbReference type="AlphaFoldDB" id="A0A316A676"/>
<name>A0A316A676_9ACTN</name>
<evidence type="ECO:0000313" key="2">
    <source>
        <dbReference type="Proteomes" id="UP000245469"/>
    </source>
</evidence>
<comment type="caution">
    <text evidence="1">The sequence shown here is derived from an EMBL/GenBank/DDBJ whole genome shotgun (WGS) entry which is preliminary data.</text>
</comment>
<dbReference type="Gene3D" id="3.40.50.12090">
    <property type="match status" value="1"/>
</dbReference>
<reference evidence="1 2" key="1">
    <citation type="submission" date="2018-03" db="EMBL/GenBank/DDBJ databases">
        <title>Genomic Encyclopedia of Archaeal and Bacterial Type Strains, Phase II (KMG-II): from individual species to whole genera.</title>
        <authorList>
            <person name="Goeker M."/>
        </authorList>
    </citation>
    <scope>NUCLEOTIDE SEQUENCE [LARGE SCALE GENOMIC DNA]</scope>
    <source>
        <strain evidence="1 2">DSM 44889</strain>
    </source>
</reference>
<dbReference type="OrthoDB" id="3758789at2"/>
<dbReference type="Proteomes" id="UP000245469">
    <property type="component" value="Unassembled WGS sequence"/>
</dbReference>
<dbReference type="PANTHER" id="PTHR30032">
    <property type="entry name" value="N-ACETYLMURAMOYL-L-ALANINE AMIDASE-RELATED"/>
    <property type="match status" value="1"/>
</dbReference>
<keyword evidence="2" id="KW-1185">Reference proteome</keyword>
<dbReference type="InterPro" id="IPR051922">
    <property type="entry name" value="Bact_Sporulation_Assoc"/>
</dbReference>
<protein>
    <submittedName>
        <fullName evidence="1">Putative cell wall binding repeat protein</fullName>
    </submittedName>
</protein>
<dbReference type="RefSeq" id="WP_109774874.1">
    <property type="nucleotide sequence ID" value="NZ_QGDQ01000015.1"/>
</dbReference>
<dbReference type="InterPro" id="IPR007253">
    <property type="entry name" value="Cell_wall-bd_2"/>
</dbReference>
<proteinExistence type="predicted"/>
<gene>
    <name evidence="1" type="ORF">BXY45_11536</name>
</gene>
<dbReference type="PANTHER" id="PTHR30032:SF4">
    <property type="entry name" value="AMIDASE ENHANCER"/>
    <property type="match status" value="1"/>
</dbReference>
<dbReference type="GO" id="GO:0030288">
    <property type="term" value="C:outer membrane-bounded periplasmic space"/>
    <property type="evidence" value="ECO:0007669"/>
    <property type="project" value="TreeGrafter"/>
</dbReference>
<organism evidence="1 2">
    <name type="scientific">Quadrisphaera granulorum</name>
    <dbReference type="NCBI Taxonomy" id="317664"/>
    <lineage>
        <taxon>Bacteria</taxon>
        <taxon>Bacillati</taxon>
        <taxon>Actinomycetota</taxon>
        <taxon>Actinomycetes</taxon>
        <taxon>Kineosporiales</taxon>
        <taxon>Kineosporiaceae</taxon>
        <taxon>Quadrisphaera</taxon>
    </lineage>
</organism>